<feature type="signal peptide" evidence="2">
    <location>
        <begin position="1"/>
        <end position="25"/>
    </location>
</feature>
<gene>
    <name evidence="4" type="ORF">SCWH03_37090</name>
</gene>
<dbReference type="InterPro" id="IPR000572">
    <property type="entry name" value="OxRdtase_Mopterin-bd_dom"/>
</dbReference>
<name>A0A6A0AYR7_9ACTN</name>
<accession>A0A6A0AYR7</accession>
<dbReference type="EMBL" id="BLLG01000010">
    <property type="protein sequence ID" value="GFH37471.1"/>
    <property type="molecule type" value="Genomic_DNA"/>
</dbReference>
<dbReference type="Gene3D" id="2.60.40.650">
    <property type="match status" value="1"/>
</dbReference>
<dbReference type="InterPro" id="IPR036374">
    <property type="entry name" value="OxRdtase_Mopterin-bd_sf"/>
</dbReference>
<evidence type="ECO:0000256" key="1">
    <source>
        <dbReference type="SAM" id="Phobius"/>
    </source>
</evidence>
<dbReference type="PANTHER" id="PTHR19372">
    <property type="entry name" value="SULFITE REDUCTASE"/>
    <property type="match status" value="1"/>
</dbReference>
<dbReference type="GO" id="GO:0020037">
    <property type="term" value="F:heme binding"/>
    <property type="evidence" value="ECO:0007669"/>
    <property type="project" value="TreeGrafter"/>
</dbReference>
<keyword evidence="2" id="KW-0732">Signal</keyword>
<evidence type="ECO:0000256" key="2">
    <source>
        <dbReference type="SAM" id="SignalP"/>
    </source>
</evidence>
<dbReference type="GO" id="GO:0008482">
    <property type="term" value="F:sulfite oxidase activity"/>
    <property type="evidence" value="ECO:0007669"/>
    <property type="project" value="TreeGrafter"/>
</dbReference>
<feature type="domain" description="Oxidoreductase molybdopterin-binding" evidence="3">
    <location>
        <begin position="249"/>
        <end position="407"/>
    </location>
</feature>
<dbReference type="Pfam" id="PF00174">
    <property type="entry name" value="Oxidored_molyb"/>
    <property type="match status" value="1"/>
</dbReference>
<feature type="transmembrane region" description="Helical" evidence="1">
    <location>
        <begin position="76"/>
        <end position="95"/>
    </location>
</feature>
<evidence type="ECO:0000259" key="3">
    <source>
        <dbReference type="Pfam" id="PF00174"/>
    </source>
</evidence>
<keyword evidence="5" id="KW-1185">Reference proteome</keyword>
<evidence type="ECO:0000313" key="5">
    <source>
        <dbReference type="Proteomes" id="UP000484988"/>
    </source>
</evidence>
<dbReference type="GO" id="GO:0043546">
    <property type="term" value="F:molybdopterin cofactor binding"/>
    <property type="evidence" value="ECO:0007669"/>
    <property type="project" value="TreeGrafter"/>
</dbReference>
<feature type="chain" id="PRO_5039454741" evidence="2">
    <location>
        <begin position="26"/>
        <end position="534"/>
    </location>
</feature>
<dbReference type="Gene3D" id="3.90.420.10">
    <property type="entry name" value="Oxidoreductase, molybdopterin-binding domain"/>
    <property type="match status" value="1"/>
</dbReference>
<keyword evidence="1" id="KW-0472">Membrane</keyword>
<dbReference type="AlphaFoldDB" id="A0A6A0AYR7"/>
<organism evidence="4 5">
    <name type="scientific">Streptomyces pacificus</name>
    <dbReference type="NCBI Taxonomy" id="2705029"/>
    <lineage>
        <taxon>Bacteria</taxon>
        <taxon>Bacillati</taxon>
        <taxon>Actinomycetota</taxon>
        <taxon>Actinomycetes</taxon>
        <taxon>Kitasatosporales</taxon>
        <taxon>Streptomycetaceae</taxon>
        <taxon>Streptomyces</taxon>
    </lineage>
</organism>
<feature type="transmembrane region" description="Helical" evidence="1">
    <location>
        <begin position="132"/>
        <end position="150"/>
    </location>
</feature>
<evidence type="ECO:0000313" key="4">
    <source>
        <dbReference type="EMBL" id="GFH37471.1"/>
    </source>
</evidence>
<protein>
    <submittedName>
        <fullName evidence="4">Molybdopterin-dependent oxidoreductase</fullName>
    </submittedName>
</protein>
<dbReference type="SUPFAM" id="SSF81296">
    <property type="entry name" value="E set domains"/>
    <property type="match status" value="1"/>
</dbReference>
<comment type="caution">
    <text evidence="4">The sequence shown here is derived from an EMBL/GenBank/DDBJ whole genome shotgun (WGS) entry which is preliminary data.</text>
</comment>
<dbReference type="InterPro" id="IPR014756">
    <property type="entry name" value="Ig_E-set"/>
</dbReference>
<dbReference type="Pfam" id="PF17957">
    <property type="entry name" value="Big_7"/>
    <property type="match status" value="1"/>
</dbReference>
<feature type="transmembrane region" description="Helical" evidence="1">
    <location>
        <begin position="102"/>
        <end position="120"/>
    </location>
</feature>
<proteinExistence type="predicted"/>
<feature type="transmembrane region" description="Helical" evidence="1">
    <location>
        <begin position="171"/>
        <end position="190"/>
    </location>
</feature>
<dbReference type="GO" id="GO:0006790">
    <property type="term" value="P:sulfur compound metabolic process"/>
    <property type="evidence" value="ECO:0007669"/>
    <property type="project" value="TreeGrafter"/>
</dbReference>
<sequence>MTDNRAFNRALLLCGALAGAGGLLAAFCSLAVAEAVAALTRTEAGPVVAVGGASIDLTPAPVKDWAVRSFGTKDKLVLQAGILSVLALSAAALGLLALRRRLAGALGVLAFGVIGALAALGRPDSASWTDALPSVAGALAGAAVLYVLAGRLPSPGRAVTSHGPDGWDRRGFLLAATAAAVGSAGVGALGRGLTAARTGDAAGSRAAVTLPAPGSPAPAIASRAALRLPGLPPFTTPAKDFYRVDTALVVPRVDATAWRLRIHGEGVTRPLTLTFRDLLEGDLIERDITLACVSNEVGGPYVGTGRWIGVRLADLLRRAGVRPPSRGGPADQLVARSVDGMTLGTPVEDVMDGRDAMLAVGMNGEPLPFDHGFPVRMVVPGLYGYVSACKWVEDIELTTFDAYDAYWVKRKWARRAPVKTQSRIDTPKPFARPAPGTVMIAGVAWAQHRGIDRVDVRVDDGPWRPADLAAEHTTDTWRQWSLAWEATPGTHTLTVRATDRTGETQTEQRARTVPDGATGRHSVVVTVTRPSGTR</sequence>
<dbReference type="RefSeq" id="WP_254076817.1">
    <property type="nucleotide sequence ID" value="NZ_BLLG01000010.1"/>
</dbReference>
<dbReference type="SUPFAM" id="SSF56524">
    <property type="entry name" value="Oxidoreductase molybdopterin-binding domain"/>
    <property type="match status" value="1"/>
</dbReference>
<dbReference type="Proteomes" id="UP000484988">
    <property type="component" value="Unassembled WGS sequence"/>
</dbReference>
<keyword evidence="1" id="KW-0812">Transmembrane</keyword>
<dbReference type="PANTHER" id="PTHR19372:SF7">
    <property type="entry name" value="SULFITE OXIDASE, MITOCHONDRIAL"/>
    <property type="match status" value="1"/>
</dbReference>
<reference evidence="4 5" key="1">
    <citation type="submission" date="2020-02" db="EMBL/GenBank/DDBJ databases">
        <title>Whole Genome Shotgun Sequence of Streptomyces sp. strain CWH03.</title>
        <authorList>
            <person name="Dohra H."/>
            <person name="Kodani S."/>
            <person name="Yamamura H."/>
        </authorList>
    </citation>
    <scope>NUCLEOTIDE SEQUENCE [LARGE SCALE GENOMIC DNA]</scope>
    <source>
        <strain evidence="4 5">CWH03</strain>
    </source>
</reference>
<keyword evidence="1" id="KW-1133">Transmembrane helix</keyword>